<organism evidence="12 13">
    <name type="scientific">Oikopleura dioica</name>
    <name type="common">Tunicate</name>
    <dbReference type="NCBI Taxonomy" id="34765"/>
    <lineage>
        <taxon>Eukaryota</taxon>
        <taxon>Metazoa</taxon>
        <taxon>Chordata</taxon>
        <taxon>Tunicata</taxon>
        <taxon>Appendicularia</taxon>
        <taxon>Copelata</taxon>
        <taxon>Oikopleuridae</taxon>
        <taxon>Oikopleura</taxon>
    </lineage>
</organism>
<dbReference type="InterPro" id="IPR036770">
    <property type="entry name" value="Ankyrin_rpt-contain_sf"/>
</dbReference>
<feature type="repeat" description="ANK" evidence="7">
    <location>
        <begin position="643"/>
        <end position="675"/>
    </location>
</feature>
<dbReference type="Gene3D" id="1.25.40.20">
    <property type="entry name" value="Ankyrin repeat-containing domain"/>
    <property type="match status" value="5"/>
</dbReference>
<keyword evidence="2" id="KW-0548">Nucleotidyltransferase</keyword>
<sequence>MWESPKASPGINNYWPSLQRPSVADFRDSVATCQDRELWEACRSGNLNRVRELISIHGNSINARDADGRRSTPLHFAAGFGRKEVVEYLLETGGDVGATDEGGLISLHNACSFGHADVVRMLIEAKSDVNTQDRWGWTSLHEAAIKGKADVCILLLQAGADWNVSNSDGKMPLEVAEGPARLVLKDGRKSSPLHLAAGYNRVRIVEILLKQSCFTGRHWPMADVLAKDKGGLVPLHNACSYGHIDVVNILLKAGADPNTCDLWQFTPLHEASNKGRHEVCSLLIAYGADPHLNNCHGKNSIECAASKELADKILREYSFIELIDACKQGNISRMKKLLTPELINFAHIVSGETPLMIAVTCPFAKRRQVVESLLKKGAGVQIQSKDGSTALHYAATFGHIDAAELLVRHNAQMSIKDCVGDTPLHRAVKHQHAGIYHLFISNGGDPNIQNNDGLTPIDLGSQALPSHSINLPSNDSNKVFLEAAKSGDLDQVKRLCNPSTVNCRDVEGRHSTPFTLQPVIIEFKSSNIFLVKVQSYGHYDVVVILVQAGANVNTADLWKYTPVHEAASKGKYDICKLLMKNGADPNKKNRDGQSPLDVAKDSDIKDILLGDAAVLDAAKSGSVARIQKLLTAENVNCRDTHGRNSTPLHLAAGYNNIEVAEILIEYGADVNAEDRGGLIPLHNAASYGHVEIAQVLLKHGSHVNANDRWQFTPLHEAAQKGRTQLCALLLSHGADPYVKNQEGQTTIEVASQDDVRCLLRDAMWQGEPNQTPESQRESTEDKDPPSQTLAANLEAMKNFLAGTEFEKYIALFEQEEITLDVLAEISHDELKNLGIKAYGHRHRLLRAVRKQCSGPDSSIIQANQPVVTLQDLDEEMAEYQSVYDEMQQTIREHKDFGAAGGIYQSFKICSIQKVKNPRLWIRYERRKDEVKEENYGSANERMLFHGSPFIQAIIQKGFDERHAYIGGMFGAGIYFAENSSKSNQYVWGIGGGTGCHEHRDKSCYVCKRQMLLCRVTLGKSFLQTNAQKLAHAPPGHHSVVGKPSIGGLCHPEYVIYRGEQSYPEYLITYLIQPQET</sequence>
<feature type="repeat" description="ANK" evidence="7">
    <location>
        <begin position="676"/>
        <end position="708"/>
    </location>
</feature>
<dbReference type="PROSITE" id="PS50088">
    <property type="entry name" value="ANK_REPEAT"/>
    <property type="match status" value="12"/>
</dbReference>
<evidence type="ECO:0000256" key="1">
    <source>
        <dbReference type="ARBA" id="ARBA00022676"/>
    </source>
</evidence>
<feature type="repeat" description="ANK" evidence="7">
    <location>
        <begin position="386"/>
        <end position="418"/>
    </location>
</feature>
<dbReference type="PROSITE" id="PS50297">
    <property type="entry name" value="ANK_REP_REGION"/>
    <property type="match status" value="11"/>
</dbReference>
<dbReference type="SMART" id="SM00248">
    <property type="entry name" value="ANK"/>
    <property type="match status" value="16"/>
</dbReference>
<dbReference type="EC" id="2.4.2.-" evidence="8"/>
<dbReference type="PROSITE" id="PS51059">
    <property type="entry name" value="PARP_CATALYTIC"/>
    <property type="match status" value="1"/>
</dbReference>
<dbReference type="PANTHER" id="PTHR24171:SF8">
    <property type="entry name" value="BRCA1-ASSOCIATED RING DOMAIN PROTEIN 1"/>
    <property type="match status" value="1"/>
</dbReference>
<evidence type="ECO:0000256" key="6">
    <source>
        <dbReference type="ARBA" id="ARBA00033987"/>
    </source>
</evidence>
<dbReference type="Pfam" id="PF00644">
    <property type="entry name" value="PARP"/>
    <property type="match status" value="1"/>
</dbReference>
<evidence type="ECO:0000256" key="3">
    <source>
        <dbReference type="ARBA" id="ARBA00022737"/>
    </source>
</evidence>
<protein>
    <recommendedName>
        <fullName evidence="8">Poly [ADP-ribose] polymerase</fullName>
        <shortName evidence="8">PARP</shortName>
        <ecNumber evidence="8">2.4.2.-</ecNumber>
    </recommendedName>
</protein>
<reference evidence="12 13" key="1">
    <citation type="submission" date="2021-04" db="EMBL/GenBank/DDBJ databases">
        <authorList>
            <person name="Bliznina A."/>
        </authorList>
    </citation>
    <scope>NUCLEOTIDE SEQUENCE [LARGE SCALE GENOMIC DNA]</scope>
</reference>
<keyword evidence="4 7" id="KW-0040">ANK repeat</keyword>
<dbReference type="Gene3D" id="1.10.150.50">
    <property type="entry name" value="Transcription Factor, Ets-1"/>
    <property type="match status" value="1"/>
</dbReference>
<dbReference type="SUPFAM" id="SSF47769">
    <property type="entry name" value="SAM/Pointed domain"/>
    <property type="match status" value="1"/>
</dbReference>
<dbReference type="Pfam" id="PF13637">
    <property type="entry name" value="Ank_4"/>
    <property type="match status" value="1"/>
</dbReference>
<feature type="repeat" description="ANK" evidence="7">
    <location>
        <begin position="263"/>
        <end position="295"/>
    </location>
</feature>
<dbReference type="InterPro" id="IPR013761">
    <property type="entry name" value="SAM/pointed_sf"/>
</dbReference>
<dbReference type="InterPro" id="IPR001660">
    <property type="entry name" value="SAM"/>
</dbReference>
<feature type="repeat" description="ANK" evidence="7">
    <location>
        <begin position="69"/>
        <end position="101"/>
    </location>
</feature>
<evidence type="ECO:0000256" key="8">
    <source>
        <dbReference type="RuleBase" id="RU362114"/>
    </source>
</evidence>
<evidence type="ECO:0000256" key="7">
    <source>
        <dbReference type="PROSITE-ProRule" id="PRU00023"/>
    </source>
</evidence>
<feature type="compositionally biased region" description="Basic and acidic residues" evidence="9">
    <location>
        <begin position="774"/>
        <end position="784"/>
    </location>
</feature>
<dbReference type="Pfam" id="PF12796">
    <property type="entry name" value="Ank_2"/>
    <property type="match status" value="5"/>
</dbReference>
<feature type="domain" description="SAM" evidence="10">
    <location>
        <begin position="791"/>
        <end position="849"/>
    </location>
</feature>
<evidence type="ECO:0000259" key="11">
    <source>
        <dbReference type="PROSITE" id="PS51059"/>
    </source>
</evidence>
<dbReference type="SUPFAM" id="SSF56399">
    <property type="entry name" value="ADP-ribosylation"/>
    <property type="match status" value="1"/>
</dbReference>
<keyword evidence="8" id="KW-0808">Transferase</keyword>
<dbReference type="SMART" id="SM00454">
    <property type="entry name" value="SAM"/>
    <property type="match status" value="1"/>
</dbReference>
<keyword evidence="13" id="KW-1185">Reference proteome</keyword>
<comment type="similarity">
    <text evidence="5">Belongs to the ARTD/PARP family.</text>
</comment>
<dbReference type="Gene3D" id="3.90.228.10">
    <property type="match status" value="1"/>
</dbReference>
<dbReference type="PRINTS" id="PR01415">
    <property type="entry name" value="ANKYRIN"/>
</dbReference>
<feature type="repeat" description="ANK" evidence="7">
    <location>
        <begin position="350"/>
        <end position="385"/>
    </location>
</feature>
<evidence type="ECO:0000313" key="13">
    <source>
        <dbReference type="Proteomes" id="UP001158576"/>
    </source>
</evidence>
<feature type="repeat" description="ANK" evidence="7">
    <location>
        <begin position="102"/>
        <end position="134"/>
    </location>
</feature>
<dbReference type="Proteomes" id="UP001158576">
    <property type="component" value="Chromosome XSR"/>
</dbReference>
<evidence type="ECO:0000259" key="10">
    <source>
        <dbReference type="PROSITE" id="PS50105"/>
    </source>
</evidence>
<feature type="repeat" description="ANK" evidence="7">
    <location>
        <begin position="135"/>
        <end position="167"/>
    </location>
</feature>
<feature type="repeat" description="ANK" evidence="7">
    <location>
        <begin position="558"/>
        <end position="590"/>
    </location>
</feature>
<feature type="repeat" description="ANK" evidence="7">
    <location>
        <begin position="419"/>
        <end position="451"/>
    </location>
</feature>
<dbReference type="PANTHER" id="PTHR24171">
    <property type="entry name" value="ANKYRIN REPEAT DOMAIN-CONTAINING PROTEIN 39-RELATED"/>
    <property type="match status" value="1"/>
</dbReference>
<keyword evidence="1 8" id="KW-0328">Glycosyltransferase</keyword>
<dbReference type="SUPFAM" id="SSF48403">
    <property type="entry name" value="Ankyrin repeat"/>
    <property type="match status" value="3"/>
</dbReference>
<dbReference type="Pfam" id="PF00023">
    <property type="entry name" value="Ank"/>
    <property type="match status" value="2"/>
</dbReference>
<dbReference type="EMBL" id="OU015569">
    <property type="protein sequence ID" value="CAG5098084.1"/>
    <property type="molecule type" value="Genomic_DNA"/>
</dbReference>
<evidence type="ECO:0000256" key="9">
    <source>
        <dbReference type="SAM" id="MobiDB-lite"/>
    </source>
</evidence>
<dbReference type="Pfam" id="PF00536">
    <property type="entry name" value="SAM_1"/>
    <property type="match status" value="1"/>
</dbReference>
<dbReference type="PROSITE" id="PS50105">
    <property type="entry name" value="SAM_DOMAIN"/>
    <property type="match status" value="1"/>
</dbReference>
<name>A0ABN7SHQ4_OIKDI</name>
<feature type="domain" description="PARP catalytic" evidence="11">
    <location>
        <begin position="873"/>
        <end position="1076"/>
    </location>
</feature>
<dbReference type="InterPro" id="IPR012317">
    <property type="entry name" value="Poly(ADP-ribose)pol_cat_dom"/>
</dbReference>
<keyword evidence="8" id="KW-0520">NAD</keyword>
<comment type="catalytic activity">
    <reaction evidence="6">
        <text>NAD(+) + (ADP-D-ribosyl)n-acceptor = nicotinamide + (ADP-D-ribosyl)n+1-acceptor + H(+).</text>
        <dbReference type="EC" id="2.4.2.30"/>
    </reaction>
</comment>
<dbReference type="Gene3D" id="6.20.320.10">
    <property type="match status" value="1"/>
</dbReference>
<feature type="repeat" description="ANK" evidence="7">
    <location>
        <begin position="709"/>
        <end position="741"/>
    </location>
</feature>
<evidence type="ECO:0000256" key="4">
    <source>
        <dbReference type="ARBA" id="ARBA00023043"/>
    </source>
</evidence>
<proteinExistence type="inferred from homology"/>
<gene>
    <name evidence="12" type="ORF">OKIOD_LOCUS6923</name>
</gene>
<feature type="region of interest" description="Disordered" evidence="9">
    <location>
        <begin position="765"/>
        <end position="786"/>
    </location>
</feature>
<evidence type="ECO:0000313" key="12">
    <source>
        <dbReference type="EMBL" id="CAG5098084.1"/>
    </source>
</evidence>
<feature type="repeat" description="ANK" evidence="7">
    <location>
        <begin position="230"/>
        <end position="262"/>
    </location>
</feature>
<evidence type="ECO:0000256" key="5">
    <source>
        <dbReference type="ARBA" id="ARBA00024347"/>
    </source>
</evidence>
<dbReference type="InterPro" id="IPR002110">
    <property type="entry name" value="Ankyrin_rpt"/>
</dbReference>
<evidence type="ECO:0000256" key="2">
    <source>
        <dbReference type="ARBA" id="ARBA00022695"/>
    </source>
</evidence>
<accession>A0ABN7SHQ4</accession>
<keyword evidence="3" id="KW-0677">Repeat</keyword>